<dbReference type="EMBL" id="JASSPP010000001">
    <property type="protein sequence ID" value="MDK9580083.1"/>
    <property type="molecule type" value="Genomic_DNA"/>
</dbReference>
<evidence type="ECO:0000313" key="3">
    <source>
        <dbReference type="EMBL" id="MDK9580083.1"/>
    </source>
</evidence>
<dbReference type="Gene3D" id="3.40.50.510">
    <property type="entry name" value="Phosphotransferase system, mannose-type IIA component"/>
    <property type="match status" value="1"/>
</dbReference>
<accession>A0ABT7HHV3</accession>
<reference evidence="3 4" key="1">
    <citation type="submission" date="2023-06" db="EMBL/GenBank/DDBJ databases">
        <title>Antibody response to the Sneathia vaginalis cytopathogenic toxin A during pregnancy.</title>
        <authorList>
            <person name="Mccoy Z.T."/>
            <person name="Serrano M.G."/>
            <person name="Spaine K."/>
            <person name="Edwards D.J."/>
            <person name="Buck G.A."/>
            <person name="Jefferson K."/>
        </authorList>
    </citation>
    <scope>NUCLEOTIDE SEQUENCE [LARGE SCALE GENOMIC DNA]</scope>
    <source>
        <strain evidence="3 4">CCUG 42621</strain>
    </source>
</reference>
<dbReference type="InterPro" id="IPR004701">
    <property type="entry name" value="PTS_EIIA_man-typ"/>
</dbReference>
<protein>
    <recommendedName>
        <fullName evidence="2">PTS EIIA type-4 domain-containing protein</fullName>
    </recommendedName>
</protein>
<keyword evidence="4" id="KW-1185">Reference proteome</keyword>
<sequence>MTTALLLTGHGLFSQGLYSSLKMVMGVNENIKYQNFIEGESSENLKKNLKNLIDDLLKTNDKLICLTDIKGGTPFRLCCELAIENPKISVVSGANMPLLFQLTELMEEDFNLEDTINESLKDIFLFKYVARKEVEEIDGI</sequence>
<comment type="caution">
    <text evidence="3">The sequence shown here is derived from an EMBL/GenBank/DDBJ whole genome shotgun (WGS) entry which is preliminary data.</text>
</comment>
<organism evidence="3 4">
    <name type="scientific">Sneathia sanguinegens</name>
    <dbReference type="NCBI Taxonomy" id="40543"/>
    <lineage>
        <taxon>Bacteria</taxon>
        <taxon>Fusobacteriati</taxon>
        <taxon>Fusobacteriota</taxon>
        <taxon>Fusobacteriia</taxon>
        <taxon>Fusobacteriales</taxon>
        <taxon>Leptotrichiaceae</taxon>
        <taxon>Sneathia</taxon>
    </lineage>
</organism>
<gene>
    <name evidence="3" type="ORF">QQA45_00865</name>
</gene>
<dbReference type="SUPFAM" id="SSF53062">
    <property type="entry name" value="PTS system fructose IIA component-like"/>
    <property type="match status" value="1"/>
</dbReference>
<dbReference type="RefSeq" id="WP_285152481.1">
    <property type="nucleotide sequence ID" value="NZ_JASSPP010000001.1"/>
</dbReference>
<dbReference type="PANTHER" id="PTHR33799:SF1">
    <property type="entry name" value="PTS SYSTEM MANNOSE-SPECIFIC EIIAB COMPONENT-RELATED"/>
    <property type="match status" value="1"/>
</dbReference>
<proteinExistence type="predicted"/>
<name>A0ABT7HHV3_9FUSO</name>
<evidence type="ECO:0000256" key="1">
    <source>
        <dbReference type="ARBA" id="ARBA00022679"/>
    </source>
</evidence>
<evidence type="ECO:0000313" key="4">
    <source>
        <dbReference type="Proteomes" id="UP001225134"/>
    </source>
</evidence>
<dbReference type="Proteomes" id="UP001225134">
    <property type="component" value="Unassembled WGS sequence"/>
</dbReference>
<dbReference type="InterPro" id="IPR036662">
    <property type="entry name" value="PTS_EIIA_man-typ_sf"/>
</dbReference>
<dbReference type="Pfam" id="PF03610">
    <property type="entry name" value="EIIA-man"/>
    <property type="match status" value="1"/>
</dbReference>
<dbReference type="PROSITE" id="PS51096">
    <property type="entry name" value="PTS_EIIA_TYPE_4"/>
    <property type="match status" value="1"/>
</dbReference>
<evidence type="ECO:0000259" key="2">
    <source>
        <dbReference type="PROSITE" id="PS51096"/>
    </source>
</evidence>
<dbReference type="PANTHER" id="PTHR33799">
    <property type="entry name" value="PTS PERMEASE-RELATED-RELATED"/>
    <property type="match status" value="1"/>
</dbReference>
<feature type="domain" description="PTS EIIA type-4" evidence="2">
    <location>
        <begin position="2"/>
        <end position="134"/>
    </location>
</feature>
<keyword evidence="1" id="KW-0808">Transferase</keyword>
<dbReference type="InterPro" id="IPR051471">
    <property type="entry name" value="Bacterial_PTS_sugar_comp"/>
</dbReference>